<evidence type="ECO:0000313" key="7">
    <source>
        <dbReference type="EMBL" id="MDI9242999.1"/>
    </source>
</evidence>
<dbReference type="RefSeq" id="WP_283231434.1">
    <property type="nucleotide sequence ID" value="NZ_JASGBQ010000023.1"/>
</dbReference>
<dbReference type="GO" id="GO:0016668">
    <property type="term" value="F:oxidoreductase activity, acting on a sulfur group of donors, NAD(P) as acceptor"/>
    <property type="evidence" value="ECO:0007669"/>
    <property type="project" value="UniProtKB-ARBA"/>
</dbReference>
<dbReference type="PROSITE" id="PS00573">
    <property type="entry name" value="PYRIDINE_REDOX_2"/>
    <property type="match status" value="1"/>
</dbReference>
<dbReference type="PANTHER" id="PTHR48105">
    <property type="entry name" value="THIOREDOXIN REDUCTASE 1-RELATED-RELATED"/>
    <property type="match status" value="1"/>
</dbReference>
<proteinExistence type="predicted"/>
<evidence type="ECO:0000313" key="8">
    <source>
        <dbReference type="Proteomes" id="UP001300383"/>
    </source>
</evidence>
<evidence type="ECO:0000256" key="1">
    <source>
        <dbReference type="ARBA" id="ARBA00022630"/>
    </source>
</evidence>
<dbReference type="InterPro" id="IPR036188">
    <property type="entry name" value="FAD/NAD-bd_sf"/>
</dbReference>
<dbReference type="SUPFAM" id="SSF51905">
    <property type="entry name" value="FAD/NAD(P)-binding domain"/>
    <property type="match status" value="1"/>
</dbReference>
<evidence type="ECO:0000256" key="3">
    <source>
        <dbReference type="ARBA" id="ARBA00023002"/>
    </source>
</evidence>
<dbReference type="EMBL" id="JASGBQ010000023">
    <property type="protein sequence ID" value="MDI9242999.1"/>
    <property type="molecule type" value="Genomic_DNA"/>
</dbReference>
<keyword evidence="8" id="KW-1185">Reference proteome</keyword>
<protein>
    <submittedName>
        <fullName evidence="7">FAD-dependent oxidoreductase</fullName>
    </submittedName>
</protein>
<keyword evidence="5" id="KW-0676">Redox-active center</keyword>
<dbReference type="InterPro" id="IPR008255">
    <property type="entry name" value="Pyr_nucl-diS_OxRdtase_2_AS"/>
</dbReference>
<keyword evidence="1" id="KW-0285">Flavoprotein</keyword>
<dbReference type="Gene3D" id="3.50.50.60">
    <property type="entry name" value="FAD/NAD(P)-binding domain"/>
    <property type="match status" value="2"/>
</dbReference>
<gene>
    <name evidence="7" type="ORF">QJ036_11040</name>
</gene>
<accession>A0AAP4BB17</accession>
<keyword evidence="4" id="KW-1015">Disulfide bond</keyword>
<sequence>MEYDLIIVGCGPAGMAAAVYGVRAGLRTLALDKTAIGGQLLNTWAVDNYPGLPGLSGFDLAERMRDHAKELGVSFAAERVLRIENGGVRKTVIGEGKDWQTRAVIAAGGARRRLLHVPGEERLTGRGVSYCAACDGAFFKGRTAAVVGGGDVALEDAIFLARVCRQVYLIHRRGEFRGAKSLQEKVFSLSNVKLLKNTVVTSIEGKDAVTGVKLQAVGSGREESLSLDGVFIAVGAAPETEAYEGLLELSEDGYICAGEDGITSVPGIFAAGDIRTKSLRQIVTAVSDGANAAVSAERYLGRH</sequence>
<dbReference type="PRINTS" id="PR00469">
    <property type="entry name" value="PNDRDTASEII"/>
</dbReference>
<evidence type="ECO:0000256" key="4">
    <source>
        <dbReference type="ARBA" id="ARBA00023157"/>
    </source>
</evidence>
<evidence type="ECO:0000256" key="2">
    <source>
        <dbReference type="ARBA" id="ARBA00022827"/>
    </source>
</evidence>
<keyword evidence="2" id="KW-0274">FAD</keyword>
<dbReference type="Proteomes" id="UP001300383">
    <property type="component" value="Unassembled WGS sequence"/>
</dbReference>
<feature type="domain" description="FAD/NAD(P)-binding" evidence="6">
    <location>
        <begin position="3"/>
        <end position="289"/>
    </location>
</feature>
<dbReference type="InterPro" id="IPR050097">
    <property type="entry name" value="Ferredoxin-NADP_redctase_2"/>
</dbReference>
<dbReference type="PRINTS" id="PR00368">
    <property type="entry name" value="FADPNR"/>
</dbReference>
<evidence type="ECO:0000256" key="5">
    <source>
        <dbReference type="ARBA" id="ARBA00023284"/>
    </source>
</evidence>
<organism evidence="7 8">
    <name type="scientific">Fusibacillus kribbianus</name>
    <dbReference type="NCBI Taxonomy" id="3044208"/>
    <lineage>
        <taxon>Bacteria</taxon>
        <taxon>Bacillati</taxon>
        <taxon>Bacillota</taxon>
        <taxon>Clostridia</taxon>
        <taxon>Lachnospirales</taxon>
        <taxon>Lachnospiraceae</taxon>
        <taxon>Fusibacillus</taxon>
    </lineage>
</organism>
<evidence type="ECO:0000259" key="6">
    <source>
        <dbReference type="Pfam" id="PF07992"/>
    </source>
</evidence>
<reference evidence="7 8" key="1">
    <citation type="submission" date="2023-05" db="EMBL/GenBank/DDBJ databases">
        <title>[ruminococcus] sp. nov., isolated from a pig farm feces dump.</title>
        <authorList>
            <person name="Chang Y.-H."/>
        </authorList>
    </citation>
    <scope>NUCLEOTIDE SEQUENCE [LARGE SCALE GENOMIC DNA]</scope>
    <source>
        <strain evidence="7 8">YH-rum2234</strain>
    </source>
</reference>
<dbReference type="InterPro" id="IPR023753">
    <property type="entry name" value="FAD/NAD-binding_dom"/>
</dbReference>
<comment type="caution">
    <text evidence="7">The sequence shown here is derived from an EMBL/GenBank/DDBJ whole genome shotgun (WGS) entry which is preliminary data.</text>
</comment>
<keyword evidence="3" id="KW-0560">Oxidoreductase</keyword>
<dbReference type="Pfam" id="PF07992">
    <property type="entry name" value="Pyr_redox_2"/>
    <property type="match status" value="1"/>
</dbReference>
<dbReference type="AlphaFoldDB" id="A0AAP4BB17"/>
<name>A0AAP4BB17_9FIRM</name>